<dbReference type="EMBL" id="MGIR01000002">
    <property type="protein sequence ID" value="OGM91473.1"/>
    <property type="molecule type" value="Genomic_DNA"/>
</dbReference>
<organism evidence="1 2">
    <name type="scientific">Candidatus Wolfebacteria bacterium RIFCSPLOWO2_01_FULL_45_19</name>
    <dbReference type="NCBI Taxonomy" id="1802557"/>
    <lineage>
        <taxon>Bacteria</taxon>
        <taxon>Candidatus Wolfeibacteriota</taxon>
    </lineage>
</organism>
<proteinExistence type="predicted"/>
<evidence type="ECO:0000313" key="2">
    <source>
        <dbReference type="Proteomes" id="UP000178946"/>
    </source>
</evidence>
<protein>
    <submittedName>
        <fullName evidence="1">Uncharacterized protein</fullName>
    </submittedName>
</protein>
<comment type="caution">
    <text evidence="1">The sequence shown here is derived from an EMBL/GenBank/DDBJ whole genome shotgun (WGS) entry which is preliminary data.</text>
</comment>
<reference evidence="1 2" key="1">
    <citation type="journal article" date="2016" name="Nat. Commun.">
        <title>Thousands of microbial genomes shed light on interconnected biogeochemical processes in an aquifer system.</title>
        <authorList>
            <person name="Anantharaman K."/>
            <person name="Brown C.T."/>
            <person name="Hug L.A."/>
            <person name="Sharon I."/>
            <person name="Castelle C.J."/>
            <person name="Probst A.J."/>
            <person name="Thomas B.C."/>
            <person name="Singh A."/>
            <person name="Wilkins M.J."/>
            <person name="Karaoz U."/>
            <person name="Brodie E.L."/>
            <person name="Williams K.H."/>
            <person name="Hubbard S.S."/>
            <person name="Banfield J.F."/>
        </authorList>
    </citation>
    <scope>NUCLEOTIDE SEQUENCE [LARGE SCALE GENOMIC DNA]</scope>
</reference>
<dbReference type="Proteomes" id="UP000178946">
    <property type="component" value="Unassembled WGS sequence"/>
</dbReference>
<evidence type="ECO:0000313" key="1">
    <source>
        <dbReference type="EMBL" id="OGM91473.1"/>
    </source>
</evidence>
<dbReference type="AlphaFoldDB" id="A0A1F8DS65"/>
<accession>A0A1F8DS65</accession>
<sequence>MVAHSQTQKKEVQMKIRQAVFSFMLLGLLFFVAGCNENNPESTQTLEVSTQPVSGSNLRLLLITSTKYNFIRKQNEVRPKLETTVNGGEYNIVSVKTLYSSGYLTAAEVTYDASGRGDGNSLRVLFIQSDKYDWYAKAADVKPRLDAMVNGGKYDVVKIQTTYTKGHLLAAEMYYREKK</sequence>
<name>A0A1F8DS65_9BACT</name>
<gene>
    <name evidence="1" type="ORF">A3A20_02800</name>
</gene>